<organism evidence="1 2">
    <name type="scientific">Fusarium oxysporum f. sp. cubense</name>
    <dbReference type="NCBI Taxonomy" id="61366"/>
    <lineage>
        <taxon>Eukaryota</taxon>
        <taxon>Fungi</taxon>
        <taxon>Dikarya</taxon>
        <taxon>Ascomycota</taxon>
        <taxon>Pezizomycotina</taxon>
        <taxon>Sordariomycetes</taxon>
        <taxon>Hypocreomycetidae</taxon>
        <taxon>Hypocreales</taxon>
        <taxon>Nectriaceae</taxon>
        <taxon>Fusarium</taxon>
        <taxon>Fusarium oxysporum species complex</taxon>
    </lineage>
</organism>
<proteinExistence type="predicted"/>
<protein>
    <submittedName>
        <fullName evidence="1">Uncharacterized protein</fullName>
    </submittedName>
</protein>
<reference evidence="1 2" key="1">
    <citation type="submission" date="2019-07" db="EMBL/GenBank/DDBJ databases">
        <title>The First High-Quality Draft Genome Sequence of the Causal Agent of the Current Panama Disease Epidemic.</title>
        <authorList>
            <person name="Warmington R.J."/>
            <person name="Kay W."/>
            <person name="Jeffries A."/>
            <person name="Bebber D."/>
            <person name="Moore K."/>
            <person name="Studholme D.J."/>
        </authorList>
    </citation>
    <scope>NUCLEOTIDE SEQUENCE [LARGE SCALE GENOMIC DNA]</scope>
    <source>
        <strain evidence="1 2">TR4</strain>
    </source>
</reference>
<dbReference type="AlphaFoldDB" id="A0A5C6SBK1"/>
<comment type="caution">
    <text evidence="1">The sequence shown here is derived from an EMBL/GenBank/DDBJ whole genome shotgun (WGS) entry which is preliminary data.</text>
</comment>
<evidence type="ECO:0000313" key="1">
    <source>
        <dbReference type="EMBL" id="TXB95693.1"/>
    </source>
</evidence>
<dbReference type="Proteomes" id="UP000321331">
    <property type="component" value="Unassembled WGS sequence"/>
</dbReference>
<name>A0A5C6SBK1_FUSOC</name>
<gene>
    <name evidence="1" type="ORF">FocTR4_00016657</name>
</gene>
<evidence type="ECO:0000313" key="2">
    <source>
        <dbReference type="Proteomes" id="UP000321331"/>
    </source>
</evidence>
<accession>A0A5C6SBK1</accession>
<dbReference type="EMBL" id="VMNF01000015">
    <property type="protein sequence ID" value="TXB95693.1"/>
    <property type="molecule type" value="Genomic_DNA"/>
</dbReference>
<sequence length="110" mass="12293">MLSKILPLYKEHGPIHQLLHVDVTPRRTSRFFFTETRHAIVANVIKGAHHQTRQDAPCEMSPPSNGLLSMPLQAIMVRNYLFLGGSDKKQTVHTFSARLTSALANGSKCK</sequence>